<evidence type="ECO:0000256" key="2">
    <source>
        <dbReference type="ARBA" id="ARBA00023125"/>
    </source>
</evidence>
<feature type="domain" description="HTH luxR-type" evidence="4">
    <location>
        <begin position="193"/>
        <end position="258"/>
    </location>
</feature>
<organism evidence="5">
    <name type="scientific">hydrothermal vent metagenome</name>
    <dbReference type="NCBI Taxonomy" id="652676"/>
    <lineage>
        <taxon>unclassified sequences</taxon>
        <taxon>metagenomes</taxon>
        <taxon>ecological metagenomes</taxon>
    </lineage>
</organism>
<dbReference type="PANTHER" id="PTHR44688:SF16">
    <property type="entry name" value="DNA-BINDING TRANSCRIPTIONAL ACTIVATOR DEVR_DOSR"/>
    <property type="match status" value="1"/>
</dbReference>
<name>A0A1W1ECR0_9ZZZZ</name>
<protein>
    <recommendedName>
        <fullName evidence="4">HTH luxR-type domain-containing protein</fullName>
    </recommendedName>
</protein>
<accession>A0A1W1ECR0</accession>
<dbReference type="GO" id="GO:0003677">
    <property type="term" value="F:DNA binding"/>
    <property type="evidence" value="ECO:0007669"/>
    <property type="project" value="UniProtKB-KW"/>
</dbReference>
<dbReference type="CDD" id="cd06170">
    <property type="entry name" value="LuxR_C_like"/>
    <property type="match status" value="1"/>
</dbReference>
<dbReference type="PANTHER" id="PTHR44688">
    <property type="entry name" value="DNA-BINDING TRANSCRIPTIONAL ACTIVATOR DEVR_DOSR"/>
    <property type="match status" value="1"/>
</dbReference>
<dbReference type="InterPro" id="IPR000792">
    <property type="entry name" value="Tscrpt_reg_LuxR_C"/>
</dbReference>
<dbReference type="InterPro" id="IPR036388">
    <property type="entry name" value="WH-like_DNA-bd_sf"/>
</dbReference>
<evidence type="ECO:0000259" key="4">
    <source>
        <dbReference type="PROSITE" id="PS50043"/>
    </source>
</evidence>
<dbReference type="Gene3D" id="1.10.10.10">
    <property type="entry name" value="Winged helix-like DNA-binding domain superfamily/Winged helix DNA-binding domain"/>
    <property type="match status" value="1"/>
</dbReference>
<keyword evidence="2" id="KW-0238">DNA-binding</keyword>
<keyword evidence="1" id="KW-0805">Transcription regulation</keyword>
<dbReference type="PRINTS" id="PR00038">
    <property type="entry name" value="HTHLUXR"/>
</dbReference>
<gene>
    <name evidence="5" type="ORF">MNB_SV-5-167</name>
</gene>
<dbReference type="EMBL" id="FPKX01000020">
    <property type="protein sequence ID" value="SFZ97796.1"/>
    <property type="molecule type" value="Genomic_DNA"/>
</dbReference>
<dbReference type="GO" id="GO:0006355">
    <property type="term" value="P:regulation of DNA-templated transcription"/>
    <property type="evidence" value="ECO:0007669"/>
    <property type="project" value="InterPro"/>
</dbReference>
<dbReference type="PROSITE" id="PS00622">
    <property type="entry name" value="HTH_LUXR_1"/>
    <property type="match status" value="1"/>
</dbReference>
<dbReference type="AlphaFoldDB" id="A0A1W1ECR0"/>
<evidence type="ECO:0000313" key="5">
    <source>
        <dbReference type="EMBL" id="SFZ97796.1"/>
    </source>
</evidence>
<sequence length="259" mass="30507">MTNISDNEVLQKIIEFQSCIIEGKNIKSILHKNKDFFLNKSGSNIVTVYMHEHGNVNPEHILAKDREFEHLINKYVFSKKNFKWETFVANCDDHFAKGCSHERVTDMYQIFKGYMTKKDAEQFSRELNIKSAIIMPIYDYGNREIIGYCCFINQTEEEMKIENASMVKSSIEVLMRPLYDKKQNTIYSKCIRIDENMGMLTEKEKQIMKKVIVGISYVDIAENLNISINTIKTHMKNIFNKYAVNSRIELLNKFHIHYR</sequence>
<dbReference type="PROSITE" id="PS50043">
    <property type="entry name" value="HTH_LUXR_2"/>
    <property type="match status" value="1"/>
</dbReference>
<dbReference type="SUPFAM" id="SSF46894">
    <property type="entry name" value="C-terminal effector domain of the bipartite response regulators"/>
    <property type="match status" value="1"/>
</dbReference>
<dbReference type="SMART" id="SM00421">
    <property type="entry name" value="HTH_LUXR"/>
    <property type="match status" value="1"/>
</dbReference>
<evidence type="ECO:0000256" key="3">
    <source>
        <dbReference type="ARBA" id="ARBA00023163"/>
    </source>
</evidence>
<evidence type="ECO:0000256" key="1">
    <source>
        <dbReference type="ARBA" id="ARBA00023015"/>
    </source>
</evidence>
<proteinExistence type="predicted"/>
<reference evidence="5" key="1">
    <citation type="submission" date="2016-10" db="EMBL/GenBank/DDBJ databases">
        <authorList>
            <person name="de Groot N.N."/>
        </authorList>
    </citation>
    <scope>NUCLEOTIDE SEQUENCE</scope>
</reference>
<dbReference type="InterPro" id="IPR016032">
    <property type="entry name" value="Sig_transdc_resp-reg_C-effctor"/>
</dbReference>
<keyword evidence="3" id="KW-0804">Transcription</keyword>
<dbReference type="Pfam" id="PF00196">
    <property type="entry name" value="GerE"/>
    <property type="match status" value="1"/>
</dbReference>